<proteinExistence type="predicted"/>
<name>A0A933L0K0_9HYPH</name>
<comment type="caution">
    <text evidence="1">The sequence shown here is derived from an EMBL/GenBank/DDBJ whole genome shotgun (WGS) entry which is preliminary data.</text>
</comment>
<protein>
    <submittedName>
        <fullName evidence="1">Uncharacterized protein</fullName>
    </submittedName>
</protein>
<accession>A0A933L0K0</accession>
<sequence>MTREDDTVKAAQRLFATIERGDGAARHVRQVEKMVQVWRHNRLKPN</sequence>
<evidence type="ECO:0000313" key="2">
    <source>
        <dbReference type="Proteomes" id="UP000782610"/>
    </source>
</evidence>
<evidence type="ECO:0000313" key="1">
    <source>
        <dbReference type="EMBL" id="MBI4920366.1"/>
    </source>
</evidence>
<dbReference type="AlphaFoldDB" id="A0A933L0K0"/>
<gene>
    <name evidence="1" type="ORF">HY834_01335</name>
</gene>
<organism evidence="1 2">
    <name type="scientific">Devosia nanyangense</name>
    <dbReference type="NCBI Taxonomy" id="1228055"/>
    <lineage>
        <taxon>Bacteria</taxon>
        <taxon>Pseudomonadati</taxon>
        <taxon>Pseudomonadota</taxon>
        <taxon>Alphaproteobacteria</taxon>
        <taxon>Hyphomicrobiales</taxon>
        <taxon>Devosiaceae</taxon>
        <taxon>Devosia</taxon>
    </lineage>
</organism>
<dbReference type="EMBL" id="JACRAF010000004">
    <property type="protein sequence ID" value="MBI4920366.1"/>
    <property type="molecule type" value="Genomic_DNA"/>
</dbReference>
<reference evidence="1" key="1">
    <citation type="submission" date="2020-07" db="EMBL/GenBank/DDBJ databases">
        <title>Huge and variable diversity of episymbiotic CPR bacteria and DPANN archaea in groundwater ecosystems.</title>
        <authorList>
            <person name="He C.Y."/>
            <person name="Keren R."/>
            <person name="Whittaker M."/>
            <person name="Farag I.F."/>
            <person name="Doudna J."/>
            <person name="Cate J.H.D."/>
            <person name="Banfield J.F."/>
        </authorList>
    </citation>
    <scope>NUCLEOTIDE SEQUENCE</scope>
    <source>
        <strain evidence="1">NC_groundwater_1586_Pr3_B-0.1um_66_15</strain>
    </source>
</reference>
<dbReference type="Proteomes" id="UP000782610">
    <property type="component" value="Unassembled WGS sequence"/>
</dbReference>